<reference evidence="5 6" key="1">
    <citation type="submission" date="2017-09" db="EMBL/GenBank/DDBJ databases">
        <title>Comparative genomics of rhizobia isolated from Phaseolus vulgaris in China.</title>
        <authorList>
            <person name="Tong W."/>
        </authorList>
    </citation>
    <scope>NUCLEOTIDE SEQUENCE [LARGE SCALE GENOMIC DNA]</scope>
    <source>
        <strain evidence="5 6">Y27</strain>
    </source>
</reference>
<dbReference type="SMART" id="SM00062">
    <property type="entry name" value="PBPb"/>
    <property type="match status" value="1"/>
</dbReference>
<dbReference type="InterPro" id="IPR001638">
    <property type="entry name" value="Solute-binding_3/MltF_N"/>
</dbReference>
<accession>A0ABX4J3D1</accession>
<keyword evidence="2 3" id="KW-0732">Signal</keyword>
<sequence>MFNRRMYLRALPALALIGALASSTMAYAAEDGVWSAAQKAGTLRCGTAEAPPYIMKDPATGEYSGFFVDLCREFADVLKVKPEFVDTTWDNMVAGLQAKKWDLAMALTATPQRALSITFSKNVSATESTFVYNKANPKLSEPKGLADVDKAGVTIAVSSGTAQDKYLTSALKNATIMRLPGPDEIRLAMMSKRADVVFDTSAANDLFAAANADTTVILRPSPALDKRGVSFGLRRDTSPADLQVLDIFITDNLVTGHIDELVKKAIAHETK</sequence>
<dbReference type="Proteomes" id="UP000219972">
    <property type="component" value="Unassembled WGS sequence"/>
</dbReference>
<feature type="domain" description="Solute-binding protein family 3/N-terminal" evidence="4">
    <location>
        <begin position="42"/>
        <end position="269"/>
    </location>
</feature>
<organism evidence="5 6">
    <name type="scientific">Rhizobium anhuiense</name>
    <dbReference type="NCBI Taxonomy" id="1184720"/>
    <lineage>
        <taxon>Bacteria</taxon>
        <taxon>Pseudomonadati</taxon>
        <taxon>Pseudomonadota</taxon>
        <taxon>Alphaproteobacteria</taxon>
        <taxon>Hyphomicrobiales</taxon>
        <taxon>Rhizobiaceae</taxon>
        <taxon>Rhizobium/Agrobacterium group</taxon>
        <taxon>Rhizobium</taxon>
    </lineage>
</organism>
<dbReference type="PANTHER" id="PTHR35936">
    <property type="entry name" value="MEMBRANE-BOUND LYTIC MUREIN TRANSGLYCOSYLASE F"/>
    <property type="match status" value="1"/>
</dbReference>
<evidence type="ECO:0000256" key="1">
    <source>
        <dbReference type="ARBA" id="ARBA00004418"/>
    </source>
</evidence>
<name>A0ABX4J3D1_9HYPH</name>
<feature type="signal peptide" evidence="3">
    <location>
        <begin position="1"/>
        <end position="28"/>
    </location>
</feature>
<protein>
    <submittedName>
        <fullName evidence="5">Amino acid ABC transporter substrate-binding protein</fullName>
    </submittedName>
</protein>
<proteinExistence type="predicted"/>
<gene>
    <name evidence="5" type="ORF">CO662_23100</name>
</gene>
<dbReference type="PANTHER" id="PTHR35936:SF17">
    <property type="entry name" value="ARGININE-BINDING EXTRACELLULAR PROTEIN ARTP"/>
    <property type="match status" value="1"/>
</dbReference>
<comment type="caution">
    <text evidence="5">The sequence shown here is derived from an EMBL/GenBank/DDBJ whole genome shotgun (WGS) entry which is preliminary data.</text>
</comment>
<dbReference type="EMBL" id="NWSL01000015">
    <property type="protein sequence ID" value="PDS49671.1"/>
    <property type="molecule type" value="Genomic_DNA"/>
</dbReference>
<evidence type="ECO:0000313" key="6">
    <source>
        <dbReference type="Proteomes" id="UP000219972"/>
    </source>
</evidence>
<evidence type="ECO:0000256" key="3">
    <source>
        <dbReference type="SAM" id="SignalP"/>
    </source>
</evidence>
<dbReference type="SUPFAM" id="SSF53850">
    <property type="entry name" value="Periplasmic binding protein-like II"/>
    <property type="match status" value="1"/>
</dbReference>
<evidence type="ECO:0000256" key="2">
    <source>
        <dbReference type="ARBA" id="ARBA00022729"/>
    </source>
</evidence>
<dbReference type="Gene3D" id="3.40.190.10">
    <property type="entry name" value="Periplasmic binding protein-like II"/>
    <property type="match status" value="2"/>
</dbReference>
<feature type="chain" id="PRO_5047545019" evidence="3">
    <location>
        <begin position="29"/>
        <end position="271"/>
    </location>
</feature>
<keyword evidence="6" id="KW-1185">Reference proteome</keyword>
<evidence type="ECO:0000259" key="4">
    <source>
        <dbReference type="SMART" id="SM00062"/>
    </source>
</evidence>
<dbReference type="Pfam" id="PF00497">
    <property type="entry name" value="SBP_bac_3"/>
    <property type="match status" value="1"/>
</dbReference>
<dbReference type="RefSeq" id="WP_097544113.1">
    <property type="nucleotide sequence ID" value="NZ_NWSK01000026.1"/>
</dbReference>
<evidence type="ECO:0000313" key="5">
    <source>
        <dbReference type="EMBL" id="PDS49671.1"/>
    </source>
</evidence>
<comment type="subcellular location">
    <subcellularLocation>
        <location evidence="1">Periplasm</location>
    </subcellularLocation>
</comment>